<keyword evidence="2" id="KW-1185">Reference proteome</keyword>
<accession>A0A6A5Q7Y4</accession>
<gene>
    <name evidence="1" type="ORF">BDU57DRAFT_94570</name>
</gene>
<sequence>MESSTTGFAFPLRSQTSAISRVHLPLSALCISRLFAASVPCEAPSLHVTGFPTSLSSTPLARQDRSLNFRSALLTRKCASPLLRLVYITTSRILSLLTRHITPHKF</sequence>
<dbReference type="EMBL" id="ML979143">
    <property type="protein sequence ID" value="KAF1911593.1"/>
    <property type="molecule type" value="Genomic_DNA"/>
</dbReference>
<evidence type="ECO:0000313" key="1">
    <source>
        <dbReference type="EMBL" id="KAF1911593.1"/>
    </source>
</evidence>
<proteinExistence type="predicted"/>
<protein>
    <submittedName>
        <fullName evidence="1">Uncharacterized protein</fullName>
    </submittedName>
</protein>
<name>A0A6A5Q7Y4_AMPQU</name>
<evidence type="ECO:0000313" key="2">
    <source>
        <dbReference type="Proteomes" id="UP000800096"/>
    </source>
</evidence>
<reference evidence="1" key="1">
    <citation type="journal article" date="2020" name="Stud. Mycol.">
        <title>101 Dothideomycetes genomes: a test case for predicting lifestyles and emergence of pathogens.</title>
        <authorList>
            <person name="Haridas S."/>
            <person name="Albert R."/>
            <person name="Binder M."/>
            <person name="Bloem J."/>
            <person name="Labutti K."/>
            <person name="Salamov A."/>
            <person name="Andreopoulos B."/>
            <person name="Baker S."/>
            <person name="Barry K."/>
            <person name="Bills G."/>
            <person name="Bluhm B."/>
            <person name="Cannon C."/>
            <person name="Castanera R."/>
            <person name="Culley D."/>
            <person name="Daum C."/>
            <person name="Ezra D."/>
            <person name="Gonzalez J."/>
            <person name="Henrissat B."/>
            <person name="Kuo A."/>
            <person name="Liang C."/>
            <person name="Lipzen A."/>
            <person name="Lutzoni F."/>
            <person name="Magnuson J."/>
            <person name="Mondo S."/>
            <person name="Nolan M."/>
            <person name="Ohm R."/>
            <person name="Pangilinan J."/>
            <person name="Park H.-J."/>
            <person name="Ramirez L."/>
            <person name="Alfaro M."/>
            <person name="Sun H."/>
            <person name="Tritt A."/>
            <person name="Yoshinaga Y."/>
            <person name="Zwiers L.-H."/>
            <person name="Turgeon B."/>
            <person name="Goodwin S."/>
            <person name="Spatafora J."/>
            <person name="Crous P."/>
            <person name="Grigoriev I."/>
        </authorList>
    </citation>
    <scope>NUCLEOTIDE SEQUENCE</scope>
    <source>
        <strain evidence="1">HMLAC05119</strain>
    </source>
</reference>
<dbReference type="Proteomes" id="UP000800096">
    <property type="component" value="Unassembled WGS sequence"/>
</dbReference>
<dbReference type="AlphaFoldDB" id="A0A6A5Q7Y4"/>
<organism evidence="1 2">
    <name type="scientific">Ampelomyces quisqualis</name>
    <name type="common">Powdery mildew agent</name>
    <dbReference type="NCBI Taxonomy" id="50730"/>
    <lineage>
        <taxon>Eukaryota</taxon>
        <taxon>Fungi</taxon>
        <taxon>Dikarya</taxon>
        <taxon>Ascomycota</taxon>
        <taxon>Pezizomycotina</taxon>
        <taxon>Dothideomycetes</taxon>
        <taxon>Pleosporomycetidae</taxon>
        <taxon>Pleosporales</taxon>
        <taxon>Pleosporineae</taxon>
        <taxon>Phaeosphaeriaceae</taxon>
        <taxon>Ampelomyces</taxon>
    </lineage>
</organism>